<comment type="caution">
    <text evidence="2">The sequence shown here is derived from an EMBL/GenBank/DDBJ whole genome shotgun (WGS) entry which is preliminary data.</text>
</comment>
<name>A0A418X595_9BURK</name>
<dbReference type="AlphaFoldDB" id="A0A418X595"/>
<feature type="transmembrane region" description="Helical" evidence="1">
    <location>
        <begin position="51"/>
        <end position="75"/>
    </location>
</feature>
<accession>A0A418X595</accession>
<dbReference type="Proteomes" id="UP000285190">
    <property type="component" value="Unassembled WGS sequence"/>
</dbReference>
<sequence length="137" mass="14812">MDYRQSTSSSANSGLIAGAAGIAKNLFGLLVSRIELAALELGEVRGNLARLLLVSAFGIVAFWFALASWTVLLVVLAWDTWGWKILLLIAVVYTLLALAMLFQVRSLLGNGKLSMPATMTELRKDRDALLDVRGSDS</sequence>
<keyword evidence="1" id="KW-1133">Transmembrane helix</keyword>
<evidence type="ECO:0000313" key="2">
    <source>
        <dbReference type="EMBL" id="RJG07551.1"/>
    </source>
</evidence>
<keyword evidence="1" id="KW-0472">Membrane</keyword>
<gene>
    <name evidence="2" type="ORF">D3870_17515</name>
</gene>
<evidence type="ECO:0000256" key="1">
    <source>
        <dbReference type="SAM" id="Phobius"/>
    </source>
</evidence>
<feature type="transmembrane region" description="Helical" evidence="1">
    <location>
        <begin position="81"/>
        <end position="102"/>
    </location>
</feature>
<proteinExistence type="predicted"/>
<dbReference type="Pfam" id="PF07332">
    <property type="entry name" value="Phage_holin_3_6"/>
    <property type="match status" value="1"/>
</dbReference>
<keyword evidence="1" id="KW-0812">Transmembrane</keyword>
<organism evidence="2 3">
    <name type="scientific">Noviherbaspirillum cavernae</name>
    <dbReference type="NCBI Taxonomy" id="2320862"/>
    <lineage>
        <taxon>Bacteria</taxon>
        <taxon>Pseudomonadati</taxon>
        <taxon>Pseudomonadota</taxon>
        <taxon>Betaproteobacteria</taxon>
        <taxon>Burkholderiales</taxon>
        <taxon>Oxalobacteraceae</taxon>
        <taxon>Noviherbaspirillum</taxon>
    </lineage>
</organism>
<keyword evidence="3" id="KW-1185">Reference proteome</keyword>
<dbReference type="EMBL" id="QYUN01000002">
    <property type="protein sequence ID" value="RJG07551.1"/>
    <property type="molecule type" value="Genomic_DNA"/>
</dbReference>
<feature type="transmembrane region" description="Helical" evidence="1">
    <location>
        <begin position="12"/>
        <end position="31"/>
    </location>
</feature>
<dbReference type="RefSeq" id="WP_119741107.1">
    <property type="nucleotide sequence ID" value="NZ_QYUN01000002.1"/>
</dbReference>
<evidence type="ECO:0000313" key="3">
    <source>
        <dbReference type="Proteomes" id="UP000285190"/>
    </source>
</evidence>
<protein>
    <submittedName>
        <fullName evidence="2">Phage holin family protein</fullName>
    </submittedName>
</protein>
<reference evidence="2 3" key="1">
    <citation type="submission" date="2018-09" db="EMBL/GenBank/DDBJ databases">
        <authorList>
            <person name="Zhu H."/>
        </authorList>
    </citation>
    <scope>NUCLEOTIDE SEQUENCE [LARGE SCALE GENOMIC DNA]</scope>
    <source>
        <strain evidence="2 3">K2R10-39</strain>
    </source>
</reference>
<dbReference type="OrthoDB" id="8777616at2"/>
<dbReference type="InterPro" id="IPR009937">
    <property type="entry name" value="Phage_holin_3_6"/>
</dbReference>